<feature type="transmembrane region" description="Helical" evidence="1">
    <location>
        <begin position="117"/>
        <end position="138"/>
    </location>
</feature>
<dbReference type="GO" id="GO:0006897">
    <property type="term" value="P:endocytosis"/>
    <property type="evidence" value="ECO:0007669"/>
    <property type="project" value="TreeGrafter"/>
</dbReference>
<organism evidence="2 3">
    <name type="scientific">Amniculicola lignicola CBS 123094</name>
    <dbReference type="NCBI Taxonomy" id="1392246"/>
    <lineage>
        <taxon>Eukaryota</taxon>
        <taxon>Fungi</taxon>
        <taxon>Dikarya</taxon>
        <taxon>Ascomycota</taxon>
        <taxon>Pezizomycotina</taxon>
        <taxon>Dothideomycetes</taxon>
        <taxon>Pleosporomycetidae</taxon>
        <taxon>Pleosporales</taxon>
        <taxon>Amniculicolaceae</taxon>
        <taxon>Amniculicola</taxon>
    </lineage>
</organism>
<dbReference type="PANTHER" id="PTHR36414:SF1">
    <property type="entry name" value="PROTEIN SUR7"/>
    <property type="match status" value="1"/>
</dbReference>
<evidence type="ECO:0000313" key="3">
    <source>
        <dbReference type="Proteomes" id="UP000799779"/>
    </source>
</evidence>
<dbReference type="GO" id="GO:0005886">
    <property type="term" value="C:plasma membrane"/>
    <property type="evidence" value="ECO:0007669"/>
    <property type="project" value="InterPro"/>
</dbReference>
<dbReference type="OrthoDB" id="5419460at2759"/>
<dbReference type="GO" id="GO:0030866">
    <property type="term" value="P:cortical actin cytoskeleton organization"/>
    <property type="evidence" value="ECO:0007669"/>
    <property type="project" value="TreeGrafter"/>
</dbReference>
<dbReference type="InterPro" id="IPR009571">
    <property type="entry name" value="SUR7/Rim9-like_fungi"/>
</dbReference>
<keyword evidence="1" id="KW-0812">Transmembrane</keyword>
<keyword evidence="1" id="KW-0472">Membrane</keyword>
<protein>
    <submittedName>
        <fullName evidence="2">SUR7-domain-containing protein</fullName>
    </submittedName>
</protein>
<dbReference type="EMBL" id="ML977633">
    <property type="protein sequence ID" value="KAF1995761.1"/>
    <property type="molecule type" value="Genomic_DNA"/>
</dbReference>
<dbReference type="AlphaFoldDB" id="A0A6A5W6P1"/>
<sequence length="236" mass="25950">MAAARPILGLVSLIILAGGVLLQFFTVLSGSVNSSPENQFYFLEASNIGKIPNARNSSRWTFFAICGVNPSNGHNTDCGASVPALAFDPPRNFYTEVNIPQQFIGTHQYYYMSRFMFAFYLIALVFSVIAIFTGLLALCSRLGGVVSALTTTVALFFQALAAALMTAWTVKGRNAFRSGGYSARLGVKLFAFTWVCITFLHTIAKTASLRLRLIVARFARSWLKKPIQITQEKPPR</sequence>
<dbReference type="GO" id="GO:0045121">
    <property type="term" value="C:membrane raft"/>
    <property type="evidence" value="ECO:0007669"/>
    <property type="project" value="TreeGrafter"/>
</dbReference>
<dbReference type="GO" id="GO:0005938">
    <property type="term" value="C:cell cortex"/>
    <property type="evidence" value="ECO:0007669"/>
    <property type="project" value="TreeGrafter"/>
</dbReference>
<keyword evidence="3" id="KW-1185">Reference proteome</keyword>
<gene>
    <name evidence="2" type="ORF">P154DRAFT_526032</name>
</gene>
<dbReference type="GO" id="GO:0031505">
    <property type="term" value="P:fungal-type cell wall organization"/>
    <property type="evidence" value="ECO:0007669"/>
    <property type="project" value="TreeGrafter"/>
</dbReference>
<name>A0A6A5W6P1_9PLEO</name>
<dbReference type="PANTHER" id="PTHR36414">
    <property type="entry name" value="PROTEIN SUR7"/>
    <property type="match status" value="1"/>
</dbReference>
<evidence type="ECO:0000256" key="1">
    <source>
        <dbReference type="SAM" id="Phobius"/>
    </source>
</evidence>
<evidence type="ECO:0000313" key="2">
    <source>
        <dbReference type="EMBL" id="KAF1995761.1"/>
    </source>
</evidence>
<accession>A0A6A5W6P1</accession>
<dbReference type="Proteomes" id="UP000799779">
    <property type="component" value="Unassembled WGS sequence"/>
</dbReference>
<reference evidence="2" key="1">
    <citation type="journal article" date="2020" name="Stud. Mycol.">
        <title>101 Dothideomycetes genomes: a test case for predicting lifestyles and emergence of pathogens.</title>
        <authorList>
            <person name="Haridas S."/>
            <person name="Albert R."/>
            <person name="Binder M."/>
            <person name="Bloem J."/>
            <person name="Labutti K."/>
            <person name="Salamov A."/>
            <person name="Andreopoulos B."/>
            <person name="Baker S."/>
            <person name="Barry K."/>
            <person name="Bills G."/>
            <person name="Bluhm B."/>
            <person name="Cannon C."/>
            <person name="Castanera R."/>
            <person name="Culley D."/>
            <person name="Daum C."/>
            <person name="Ezra D."/>
            <person name="Gonzalez J."/>
            <person name="Henrissat B."/>
            <person name="Kuo A."/>
            <person name="Liang C."/>
            <person name="Lipzen A."/>
            <person name="Lutzoni F."/>
            <person name="Magnuson J."/>
            <person name="Mondo S."/>
            <person name="Nolan M."/>
            <person name="Ohm R."/>
            <person name="Pangilinan J."/>
            <person name="Park H.-J."/>
            <person name="Ramirez L."/>
            <person name="Alfaro M."/>
            <person name="Sun H."/>
            <person name="Tritt A."/>
            <person name="Yoshinaga Y."/>
            <person name="Zwiers L.-H."/>
            <person name="Turgeon B."/>
            <person name="Goodwin S."/>
            <person name="Spatafora J."/>
            <person name="Crous P."/>
            <person name="Grigoriev I."/>
        </authorList>
    </citation>
    <scope>NUCLEOTIDE SEQUENCE</scope>
    <source>
        <strain evidence="2">CBS 123094</strain>
    </source>
</reference>
<proteinExistence type="predicted"/>
<feature type="transmembrane region" description="Helical" evidence="1">
    <location>
        <begin position="145"/>
        <end position="165"/>
    </location>
</feature>
<dbReference type="GO" id="GO:0032185">
    <property type="term" value="P:septin cytoskeleton organization"/>
    <property type="evidence" value="ECO:0007669"/>
    <property type="project" value="TreeGrafter"/>
</dbReference>
<feature type="transmembrane region" description="Helical" evidence="1">
    <location>
        <begin position="185"/>
        <end position="204"/>
    </location>
</feature>
<dbReference type="Pfam" id="PF06687">
    <property type="entry name" value="SUR7"/>
    <property type="match status" value="1"/>
</dbReference>
<feature type="transmembrane region" description="Helical" evidence="1">
    <location>
        <begin position="7"/>
        <end position="28"/>
    </location>
</feature>
<keyword evidence="1" id="KW-1133">Transmembrane helix</keyword>